<reference evidence="2" key="1">
    <citation type="journal article" date="2012" name="Stand. Genomic Sci.">
        <title>Permanent draft genome sequence of the gliding predator Saprospira grandis strain Sa g1 (= HR1).</title>
        <authorList>
            <person name="Mavromatis K."/>
            <person name="Chertkov O."/>
            <person name="Lapidus A."/>
            <person name="Nolan M."/>
            <person name="Lucas S."/>
            <person name="Tice H."/>
            <person name="Del Rio T.G."/>
            <person name="Cheng J.F."/>
            <person name="Han C."/>
            <person name="Tapia R."/>
            <person name="Bruce D."/>
            <person name="Goodwin L.A."/>
            <person name="Pitluck S."/>
            <person name="Huntemann M."/>
            <person name="Liolios K."/>
            <person name="Pagani I."/>
            <person name="Ivanova N."/>
            <person name="Mikhailova N."/>
            <person name="Pati A."/>
            <person name="Chen A."/>
            <person name="Palaniappan K."/>
            <person name="Land M."/>
            <person name="Brambilla E.M."/>
            <person name="Rohde M."/>
            <person name="Spring S."/>
            <person name="Goker M."/>
            <person name="Detter J.C."/>
            <person name="Bristow J."/>
            <person name="Eisen J.A."/>
            <person name="Markowitz V."/>
            <person name="Hugenholtz P."/>
            <person name="Kyrpides N.C."/>
            <person name="Klenk H.P."/>
            <person name="Woyke T."/>
        </authorList>
    </citation>
    <scope>NUCLEOTIDE SEQUENCE [LARGE SCALE GENOMIC DNA]</scope>
    <source>
        <strain evidence="2">DSM 2844</strain>
    </source>
</reference>
<name>J1I7Q3_9BACT</name>
<sequence length="42" mass="4453">MDLGPPAFGGRYALGLAGLLGPSFFSLRSKNLVWPSATPPHR</sequence>
<accession>J1I7Q3</accession>
<proteinExistence type="predicted"/>
<gene>
    <name evidence="1" type="ORF">SapgrDRAFT_3200</name>
</gene>
<dbReference type="Proteomes" id="UP000005113">
    <property type="component" value="Unassembled WGS sequence"/>
</dbReference>
<organism evidence="1 2">
    <name type="scientific">Saprospira grandis DSM 2844</name>
    <dbReference type="NCBI Taxonomy" id="694433"/>
    <lineage>
        <taxon>Bacteria</taxon>
        <taxon>Pseudomonadati</taxon>
        <taxon>Bacteroidota</taxon>
        <taxon>Saprospiria</taxon>
        <taxon>Saprospirales</taxon>
        <taxon>Saprospiraceae</taxon>
        <taxon>Saprospira</taxon>
    </lineage>
</organism>
<dbReference type="HOGENOM" id="CLU_218802_0_0_10"/>
<evidence type="ECO:0000313" key="1">
    <source>
        <dbReference type="EMBL" id="EJF54845.1"/>
    </source>
</evidence>
<dbReference type="EMBL" id="JH719942">
    <property type="protein sequence ID" value="EJF54845.1"/>
    <property type="molecule type" value="Genomic_DNA"/>
</dbReference>
<protein>
    <submittedName>
        <fullName evidence="1">Uncharacterized protein</fullName>
    </submittedName>
</protein>
<evidence type="ECO:0000313" key="2">
    <source>
        <dbReference type="Proteomes" id="UP000005113"/>
    </source>
</evidence>
<dbReference type="AlphaFoldDB" id="J1I7Q3"/>